<dbReference type="InterPro" id="IPR010982">
    <property type="entry name" value="Lambda_DNA-bd_dom_sf"/>
</dbReference>
<dbReference type="SUPFAM" id="SSF47413">
    <property type="entry name" value="lambda repressor-like DNA-binding domains"/>
    <property type="match status" value="1"/>
</dbReference>
<evidence type="ECO:0000313" key="4">
    <source>
        <dbReference type="Proteomes" id="UP001203972"/>
    </source>
</evidence>
<reference evidence="3" key="1">
    <citation type="journal article" date="2022" name="Clin. Infect. Dis.">
        <title>Association between Clostridium innocuum and antibiotic-associated diarrhea in adults and children: A cross-sectional study and comparative genomics analysis.</title>
        <authorList>
            <person name="Cherny K.E."/>
            <person name="Muscat E.B."/>
            <person name="Balaji A."/>
            <person name="Mukherjee J."/>
            <person name="Ozer E.A."/>
            <person name="Angarone M.P."/>
            <person name="Hauser A.R."/>
            <person name="Sichel J.S."/>
            <person name="Amponsah E."/>
            <person name="Kociolek L.K."/>
        </authorList>
    </citation>
    <scope>NUCLEOTIDE SEQUENCE</scope>
    <source>
        <strain evidence="3">NU1-AC-029v</strain>
    </source>
</reference>
<gene>
    <name evidence="3" type="ORF">MKC95_20360</name>
</gene>
<protein>
    <submittedName>
        <fullName evidence="3">Helix-turn-helix domain-containing protein</fullName>
    </submittedName>
</protein>
<dbReference type="PANTHER" id="PTHR46797">
    <property type="entry name" value="HTH-TYPE TRANSCRIPTIONAL REGULATOR"/>
    <property type="match status" value="1"/>
</dbReference>
<dbReference type="Proteomes" id="UP001203972">
    <property type="component" value="Unassembled WGS sequence"/>
</dbReference>
<evidence type="ECO:0000256" key="1">
    <source>
        <dbReference type="ARBA" id="ARBA00023125"/>
    </source>
</evidence>
<dbReference type="AlphaFoldDB" id="A0AAP2URF1"/>
<evidence type="ECO:0000313" key="3">
    <source>
        <dbReference type="EMBL" id="MCR0235123.1"/>
    </source>
</evidence>
<organism evidence="3 4">
    <name type="scientific">Clostridium innocuum</name>
    <dbReference type="NCBI Taxonomy" id="1522"/>
    <lineage>
        <taxon>Bacteria</taxon>
        <taxon>Bacillati</taxon>
        <taxon>Bacillota</taxon>
        <taxon>Clostridia</taxon>
        <taxon>Eubacteriales</taxon>
        <taxon>Clostridiaceae</taxon>
        <taxon>Clostridium</taxon>
    </lineage>
</organism>
<dbReference type="GO" id="GO:0003677">
    <property type="term" value="F:DNA binding"/>
    <property type="evidence" value="ECO:0007669"/>
    <property type="project" value="UniProtKB-KW"/>
</dbReference>
<name>A0AAP2URF1_CLOIN</name>
<dbReference type="InterPro" id="IPR050807">
    <property type="entry name" value="TransReg_Diox_bact_type"/>
</dbReference>
<dbReference type="GO" id="GO:0005829">
    <property type="term" value="C:cytosol"/>
    <property type="evidence" value="ECO:0007669"/>
    <property type="project" value="TreeGrafter"/>
</dbReference>
<dbReference type="SMART" id="SM00530">
    <property type="entry name" value="HTH_XRE"/>
    <property type="match status" value="1"/>
</dbReference>
<accession>A0AAP2URF1</accession>
<dbReference type="EMBL" id="JAKTMA010000051">
    <property type="protein sequence ID" value="MCR0235123.1"/>
    <property type="molecule type" value="Genomic_DNA"/>
</dbReference>
<dbReference type="CDD" id="cd00093">
    <property type="entry name" value="HTH_XRE"/>
    <property type="match status" value="1"/>
</dbReference>
<dbReference type="Pfam" id="PF01381">
    <property type="entry name" value="HTH_3"/>
    <property type="match status" value="1"/>
</dbReference>
<dbReference type="InterPro" id="IPR001387">
    <property type="entry name" value="Cro/C1-type_HTH"/>
</dbReference>
<dbReference type="PROSITE" id="PS50943">
    <property type="entry name" value="HTH_CROC1"/>
    <property type="match status" value="1"/>
</dbReference>
<dbReference type="PANTHER" id="PTHR46797:SF1">
    <property type="entry name" value="METHYLPHOSPHONATE SYNTHASE"/>
    <property type="match status" value="1"/>
</dbReference>
<sequence length="198" mass="23034">MNKMDYSAIGLRIRTLRKKKGLNQTEFAKLLDKSLRTVQKYETGEIEVSFSVVNQIAQVLDTTTSYILGIDTDVAPIRSLADVLGFLFELEKVSNLNFNIDVKKPPRSEEWECSISFKGKDLEADYNADMCLFLEEWENERQEVQSYTHSQATYRKWQDQTLAYYASCGLESNEPEELSEEERIEKRNAYLENLYHSN</sequence>
<keyword evidence="1" id="KW-0238">DNA-binding</keyword>
<dbReference type="Gene3D" id="1.10.260.40">
    <property type="entry name" value="lambda repressor-like DNA-binding domains"/>
    <property type="match status" value="1"/>
</dbReference>
<dbReference type="RefSeq" id="WP_008819348.1">
    <property type="nucleotide sequence ID" value="NZ_AP025565.1"/>
</dbReference>
<proteinExistence type="predicted"/>
<feature type="domain" description="HTH cro/C1-type" evidence="2">
    <location>
        <begin position="13"/>
        <end position="67"/>
    </location>
</feature>
<dbReference type="GO" id="GO:0003700">
    <property type="term" value="F:DNA-binding transcription factor activity"/>
    <property type="evidence" value="ECO:0007669"/>
    <property type="project" value="TreeGrafter"/>
</dbReference>
<evidence type="ECO:0000259" key="2">
    <source>
        <dbReference type="PROSITE" id="PS50943"/>
    </source>
</evidence>
<comment type="caution">
    <text evidence="3">The sequence shown here is derived from an EMBL/GenBank/DDBJ whole genome shotgun (WGS) entry which is preliminary data.</text>
</comment>